<dbReference type="Proteomes" id="UP000011713">
    <property type="component" value="Unassembled WGS sequence"/>
</dbReference>
<dbReference type="HOGENOM" id="CLU_1457134_0_0_1"/>
<dbReference type="STRING" id="559515.M4C305"/>
<name>M4C305_HYAAE</name>
<dbReference type="VEuPathDB" id="FungiDB:HpaG813472"/>
<organism evidence="2 3">
    <name type="scientific">Hyaloperonospora arabidopsidis (strain Emoy2)</name>
    <name type="common">Downy mildew agent</name>
    <name type="synonym">Peronospora arabidopsidis</name>
    <dbReference type="NCBI Taxonomy" id="559515"/>
    <lineage>
        <taxon>Eukaryota</taxon>
        <taxon>Sar</taxon>
        <taxon>Stramenopiles</taxon>
        <taxon>Oomycota</taxon>
        <taxon>Peronosporomycetes</taxon>
        <taxon>Peronosporales</taxon>
        <taxon>Peronosporaceae</taxon>
        <taxon>Hyaloperonospora</taxon>
    </lineage>
</organism>
<evidence type="ECO:0000256" key="1">
    <source>
        <dbReference type="SAM" id="MobiDB-lite"/>
    </source>
</evidence>
<feature type="region of interest" description="Disordered" evidence="1">
    <location>
        <begin position="1"/>
        <end position="154"/>
    </location>
</feature>
<dbReference type="AlphaFoldDB" id="M4C305"/>
<feature type="compositionally biased region" description="Basic and acidic residues" evidence="1">
    <location>
        <begin position="1"/>
        <end position="11"/>
    </location>
</feature>
<feature type="compositionally biased region" description="Basic and acidic residues" evidence="1">
    <location>
        <begin position="72"/>
        <end position="92"/>
    </location>
</feature>
<evidence type="ECO:0000313" key="3">
    <source>
        <dbReference type="Proteomes" id="UP000011713"/>
    </source>
</evidence>
<dbReference type="OMA" id="FTEMDVH"/>
<sequence>MSDATKTKTGDLEEAATKSPLSRSRRTDSNARRSSLSSSSSYSDESSVPSSPSRRQDERPRFDSRASWADSTRFDMGRSDSRVSDLSAKDFRLTVLGRSPSMSQSRGYRSDSRVSRLSRSSSRSSMSGSERGRQSSFVSNFGVTKGKKRRDSTALSTITENWNVADDQYGSPFTEMDVHGEWRKCS</sequence>
<feature type="compositionally biased region" description="Low complexity" evidence="1">
    <location>
        <begin position="115"/>
        <end position="129"/>
    </location>
</feature>
<reference evidence="3" key="1">
    <citation type="journal article" date="2010" name="Science">
        <title>Signatures of adaptation to obligate biotrophy in the Hyaloperonospora arabidopsidis genome.</title>
        <authorList>
            <person name="Baxter L."/>
            <person name="Tripathy S."/>
            <person name="Ishaque N."/>
            <person name="Boot N."/>
            <person name="Cabral A."/>
            <person name="Kemen E."/>
            <person name="Thines M."/>
            <person name="Ah-Fong A."/>
            <person name="Anderson R."/>
            <person name="Badejoko W."/>
            <person name="Bittner-Eddy P."/>
            <person name="Boore J.L."/>
            <person name="Chibucos M.C."/>
            <person name="Coates M."/>
            <person name="Dehal P."/>
            <person name="Delehaunty K."/>
            <person name="Dong S."/>
            <person name="Downton P."/>
            <person name="Dumas B."/>
            <person name="Fabro G."/>
            <person name="Fronick C."/>
            <person name="Fuerstenberg S.I."/>
            <person name="Fulton L."/>
            <person name="Gaulin E."/>
            <person name="Govers F."/>
            <person name="Hughes L."/>
            <person name="Humphray S."/>
            <person name="Jiang R.H."/>
            <person name="Judelson H."/>
            <person name="Kamoun S."/>
            <person name="Kyung K."/>
            <person name="Meijer H."/>
            <person name="Minx P."/>
            <person name="Morris P."/>
            <person name="Nelson J."/>
            <person name="Phuntumart V."/>
            <person name="Qutob D."/>
            <person name="Rehmany A."/>
            <person name="Rougon-Cardoso A."/>
            <person name="Ryden P."/>
            <person name="Torto-Alalibo T."/>
            <person name="Studholme D."/>
            <person name="Wang Y."/>
            <person name="Win J."/>
            <person name="Wood J."/>
            <person name="Clifton S.W."/>
            <person name="Rogers J."/>
            <person name="Van den Ackerveken G."/>
            <person name="Jones J.D."/>
            <person name="McDowell J.M."/>
            <person name="Beynon J."/>
            <person name="Tyler B.M."/>
        </authorList>
    </citation>
    <scope>NUCLEOTIDE SEQUENCE [LARGE SCALE GENOMIC DNA]</scope>
    <source>
        <strain evidence="3">Emoy2</strain>
    </source>
</reference>
<keyword evidence="3" id="KW-1185">Reference proteome</keyword>
<dbReference type="EMBL" id="JH599327">
    <property type="status" value="NOT_ANNOTATED_CDS"/>
    <property type="molecule type" value="Genomic_DNA"/>
</dbReference>
<dbReference type="EnsemblProtists" id="HpaT813472">
    <property type="protein sequence ID" value="HpaP813472"/>
    <property type="gene ID" value="HpaG813472"/>
</dbReference>
<proteinExistence type="predicted"/>
<accession>M4C305</accession>
<dbReference type="eggNOG" id="KOG3578">
    <property type="taxonomic scope" value="Eukaryota"/>
</dbReference>
<feature type="compositionally biased region" description="Low complexity" evidence="1">
    <location>
        <begin position="32"/>
        <end position="53"/>
    </location>
</feature>
<reference evidence="2" key="2">
    <citation type="submission" date="2015-06" db="UniProtKB">
        <authorList>
            <consortium name="EnsemblProtists"/>
        </authorList>
    </citation>
    <scope>IDENTIFICATION</scope>
    <source>
        <strain evidence="2">Emoy2</strain>
    </source>
</reference>
<evidence type="ECO:0000313" key="2">
    <source>
        <dbReference type="EnsemblProtists" id="HpaP813472"/>
    </source>
</evidence>
<protein>
    <submittedName>
        <fullName evidence="2">Uncharacterized protein</fullName>
    </submittedName>
</protein>
<dbReference type="InParanoid" id="M4C305"/>
<feature type="compositionally biased region" description="Basic and acidic residues" evidence="1">
    <location>
        <begin position="54"/>
        <end position="64"/>
    </location>
</feature>